<reference evidence="3 4" key="1">
    <citation type="submission" date="2018-12" db="EMBL/GenBank/DDBJ databases">
        <title>Corynebacterium sanguinis sp. nov., a clinically-associated and environmental corynebacterium.</title>
        <authorList>
            <person name="Gonzales-Siles L."/>
            <person name="Jaen-Luchoro D."/>
            <person name="Cardew S."/>
            <person name="Inganas E."/>
            <person name="Ohlen M."/>
            <person name="Jensie-Markopolous S."/>
            <person name="Pinyeiro-Iglesias B."/>
            <person name="Molin K."/>
            <person name="Skovbjerg S."/>
            <person name="Svensson-Stadler L."/>
            <person name="Funke G."/>
            <person name="Moore E.R.B."/>
        </authorList>
    </citation>
    <scope>NUCLEOTIDE SEQUENCE [LARGE SCALE GENOMIC DNA]</scope>
    <source>
        <strain evidence="3 4">58734</strain>
    </source>
</reference>
<feature type="transmembrane region" description="Helical" evidence="2">
    <location>
        <begin position="85"/>
        <end position="106"/>
    </location>
</feature>
<evidence type="ECO:0000256" key="1">
    <source>
        <dbReference type="SAM" id="MobiDB-lite"/>
    </source>
</evidence>
<evidence type="ECO:0008006" key="5">
    <source>
        <dbReference type="Google" id="ProtNLM"/>
    </source>
</evidence>
<dbReference type="PANTHER" id="PTHR37814:SF1">
    <property type="entry name" value="MEMBRANE PROTEIN"/>
    <property type="match status" value="1"/>
</dbReference>
<dbReference type="RefSeq" id="WP_144773046.1">
    <property type="nucleotide sequence ID" value="NZ_JALXMP010000009.1"/>
</dbReference>
<organism evidence="3 4">
    <name type="scientific">Corynebacterium sanguinis</name>
    <dbReference type="NCBI Taxonomy" id="2594913"/>
    <lineage>
        <taxon>Bacteria</taxon>
        <taxon>Bacillati</taxon>
        <taxon>Actinomycetota</taxon>
        <taxon>Actinomycetes</taxon>
        <taxon>Mycobacteriales</taxon>
        <taxon>Corynebacteriaceae</taxon>
        <taxon>Corynebacterium</taxon>
    </lineage>
</organism>
<feature type="transmembrane region" description="Helical" evidence="2">
    <location>
        <begin position="264"/>
        <end position="288"/>
    </location>
</feature>
<accession>A0A6C1TX98</accession>
<feature type="transmembrane region" description="Helical" evidence="2">
    <location>
        <begin position="112"/>
        <end position="131"/>
    </location>
</feature>
<sequence>MRRAVKVALAFVGLLVGAGFASGQETIQYFLAFGYWGIVGTIVAGLVIVLVGTTLFQLGSYFLADDHSAVFKSVSHPVVARFMDVSTMITLFAIGFVMVAGAGSNLEQQFGFPTWAGAAIMTVALLASGFLDIDRLTNVISSITPFLILAVLGALVVTILNMPDNYSAINELAVQNAPASGVGNNWLLSALNYAAMCTIVAVSMILVIAGSQLNPREAGIGGLIGGIIFSTLQVILAFIIFANIEDVFGADLPLLMVFDNMHPAVGVVVALVIYLMIYNTAVGMFYAMARRMSATNHSRFRPIYFAVVLIGFALSFIGFADLLGWVYPILGYLGMVLIAVMVFVWFRDRTLIKNETQRRERLAALAEKALDPTERDLTDNQRAEVEELAAQSHVEENTLWQSVQEEVAATLDADPASEFSLEETPALDPESKEYEGAPEPTTDAPIDWRAYDEVYKTGSFPAVRPADKAGQGD</sequence>
<evidence type="ECO:0000313" key="4">
    <source>
        <dbReference type="Proteomes" id="UP000336646"/>
    </source>
</evidence>
<feature type="transmembrane region" description="Helical" evidence="2">
    <location>
        <begin position="220"/>
        <end position="244"/>
    </location>
</feature>
<feature type="region of interest" description="Disordered" evidence="1">
    <location>
        <begin position="416"/>
        <end position="448"/>
    </location>
</feature>
<keyword evidence="2" id="KW-0812">Transmembrane</keyword>
<protein>
    <recommendedName>
        <fullName evidence="5">Membrane protein YkvI</fullName>
    </recommendedName>
</protein>
<dbReference type="PANTHER" id="PTHR37814">
    <property type="entry name" value="CONSERVED MEMBRANE PROTEIN"/>
    <property type="match status" value="1"/>
</dbReference>
<name>A0A6C1TX98_9CORY</name>
<feature type="transmembrane region" description="Helical" evidence="2">
    <location>
        <begin position="325"/>
        <end position="346"/>
    </location>
</feature>
<dbReference type="AlphaFoldDB" id="A0A6C1TX98"/>
<evidence type="ECO:0000256" key="2">
    <source>
        <dbReference type="SAM" id="Phobius"/>
    </source>
</evidence>
<keyword evidence="2" id="KW-0472">Membrane</keyword>
<gene>
    <name evidence="3" type="ORF">EKI59_05535</name>
</gene>
<evidence type="ECO:0000313" key="3">
    <source>
        <dbReference type="EMBL" id="TVS28792.1"/>
    </source>
</evidence>
<comment type="caution">
    <text evidence="3">The sequence shown here is derived from an EMBL/GenBank/DDBJ whole genome shotgun (WGS) entry which is preliminary data.</text>
</comment>
<feature type="transmembrane region" description="Helical" evidence="2">
    <location>
        <begin position="300"/>
        <end position="319"/>
    </location>
</feature>
<feature type="transmembrane region" description="Helical" evidence="2">
    <location>
        <begin position="186"/>
        <end position="208"/>
    </location>
</feature>
<dbReference type="OrthoDB" id="4424890at2"/>
<feature type="transmembrane region" description="Helical" evidence="2">
    <location>
        <begin position="33"/>
        <end position="64"/>
    </location>
</feature>
<feature type="transmembrane region" description="Helical" evidence="2">
    <location>
        <begin position="143"/>
        <end position="162"/>
    </location>
</feature>
<dbReference type="InterPro" id="IPR038728">
    <property type="entry name" value="YkvI-like"/>
</dbReference>
<dbReference type="Proteomes" id="UP000336646">
    <property type="component" value="Unassembled WGS sequence"/>
</dbReference>
<keyword evidence="2" id="KW-1133">Transmembrane helix</keyword>
<proteinExistence type="predicted"/>
<dbReference type="EMBL" id="RXIR01000009">
    <property type="protein sequence ID" value="TVS28792.1"/>
    <property type="molecule type" value="Genomic_DNA"/>
</dbReference>